<sequence>MELWERPIQNSETHISLLWPSSQRGGWVYASTHRGPSTRVSVCLSRHSTIGNLRGRPPGTTGHDLISRVWNSRARKRSIWYSMIAVSESTACMACLCVLVSREELALSRGRVVAKVEAIAKYVSDTRSGKKERRSGKKAGRVYSSVWVPRTISAVLRTILYHRRCEIRASSRAQVVA</sequence>
<name>A0ABR4PNA3_9HELO</name>
<evidence type="ECO:0000313" key="1">
    <source>
        <dbReference type="EMBL" id="KAL3424800.1"/>
    </source>
</evidence>
<protein>
    <submittedName>
        <fullName evidence="1">Uncharacterized protein</fullName>
    </submittedName>
</protein>
<dbReference type="EMBL" id="JBFCZG010000003">
    <property type="protein sequence ID" value="KAL3424800.1"/>
    <property type="molecule type" value="Genomic_DNA"/>
</dbReference>
<evidence type="ECO:0000313" key="2">
    <source>
        <dbReference type="Proteomes" id="UP001629113"/>
    </source>
</evidence>
<keyword evidence="2" id="KW-1185">Reference proteome</keyword>
<organism evidence="1 2">
    <name type="scientific">Phlyctema vagabunda</name>
    <dbReference type="NCBI Taxonomy" id="108571"/>
    <lineage>
        <taxon>Eukaryota</taxon>
        <taxon>Fungi</taxon>
        <taxon>Dikarya</taxon>
        <taxon>Ascomycota</taxon>
        <taxon>Pezizomycotina</taxon>
        <taxon>Leotiomycetes</taxon>
        <taxon>Helotiales</taxon>
        <taxon>Dermateaceae</taxon>
        <taxon>Phlyctema</taxon>
    </lineage>
</organism>
<gene>
    <name evidence="1" type="ORF">PVAG01_04081</name>
</gene>
<comment type="caution">
    <text evidence="1">The sequence shown here is derived from an EMBL/GenBank/DDBJ whole genome shotgun (WGS) entry which is preliminary data.</text>
</comment>
<reference evidence="1 2" key="1">
    <citation type="submission" date="2024-06" db="EMBL/GenBank/DDBJ databases">
        <title>Complete genome of Phlyctema vagabunda strain 19-DSS-EL-015.</title>
        <authorList>
            <person name="Fiorenzani C."/>
        </authorList>
    </citation>
    <scope>NUCLEOTIDE SEQUENCE [LARGE SCALE GENOMIC DNA]</scope>
    <source>
        <strain evidence="1 2">19-DSS-EL-015</strain>
    </source>
</reference>
<proteinExistence type="predicted"/>
<dbReference type="Proteomes" id="UP001629113">
    <property type="component" value="Unassembled WGS sequence"/>
</dbReference>
<accession>A0ABR4PNA3</accession>